<sequence>MKNLLKVSLIAATMSAAPGAFAQDAVPSIVNDTIYNPDIIYSPIPKVYEIAGIRVEGINHVDDYLIIAHSGLSVGEKVEVPGSALTNATKRLWRQGLYSKVQISAEKAHGNKIWLVISLRQQPRMSEMRFNGVKGGEKKDITDRLSMVPGQQITPNIVARATQIVKDYYGAKGFKNANVTIHQVPDLSKENEVYLDVNVDRHNKVKVHKIYIGGNEVLSDRKVKGAMKKTNENGNILNLFKQKKFVDSDYKDDKVRIIEKYNELGYRDARIVKDSVVKYDDKTVDVYIDVEEGKKYYISDINWVGNSVYPTEILSNVLGIYPGDVYNQKLLEKRTTQDDDAVNSLYLDNGYLFFQLVPIEEQVKGDSIALQMRVIEGPQARINRVVINGNDQLFEKVIRRELRVRPGDLFSKTDLMRSAREIAASGHFNPETMGINPESNEEDGTVDIVFDLESKANDKVQLSFGWGQTGVTGQVSLSFSNFSIKNLFNPGSYRGIIPRGDGQTFSISAQTNAKYYQSYSISFFDPWFGGKRPNSLSVSLDYSRQTGINSSFYSNQFWNSGYSSLWNYGSYVNNNSGYYYQNAYDPNKVLQVAGVSAGFGTRLSWPDDYFQFQASLSYRWYYLKNWEYLYYMNNGVSNSIILGLALSRSSVDQPIYPRRGSEFSVNLTMTPPAKWFSGKKNWAELARLANSATNRDTETREAAAKDMYKWIEYWKVKFKSKTYTPLTDPQGQWTLVLMTRADFALLGSWNKHFKTPFETFYFGGDGMSGSYTYATETVAMRGYENGQFTPWGYEGYAYGRFGMELHFPFMLQPSTTIYALAFAEAGNCWTSVKQFSPFNLKRSAGVGIRLYLSMLGFLGIDWGYGFDKVWGTRGGSQLHFVLGQEF</sequence>
<protein>
    <submittedName>
        <fullName evidence="1">Outer membrane protein assembly factor BamA</fullName>
    </submittedName>
</protein>
<keyword evidence="2" id="KW-1185">Reference proteome</keyword>
<dbReference type="EMBL" id="SRYB01000007">
    <property type="protein sequence ID" value="TGY79323.1"/>
    <property type="molecule type" value="Genomic_DNA"/>
</dbReference>
<reference evidence="1" key="1">
    <citation type="submission" date="2019-04" db="EMBL/GenBank/DDBJ databases">
        <title>Microbes associate with the intestines of laboratory mice.</title>
        <authorList>
            <person name="Navarre W."/>
            <person name="Wong E."/>
            <person name="Huang K."/>
            <person name="Tropini C."/>
            <person name="Ng K."/>
            <person name="Yu B."/>
        </authorList>
    </citation>
    <scope>NUCLEOTIDE SEQUENCE</scope>
    <source>
        <strain evidence="1">NM04_E33</strain>
    </source>
</reference>
<evidence type="ECO:0000313" key="1">
    <source>
        <dbReference type="EMBL" id="TGY79323.1"/>
    </source>
</evidence>
<dbReference type="Proteomes" id="UP000306319">
    <property type="component" value="Unassembled WGS sequence"/>
</dbReference>
<gene>
    <name evidence="1" type="ORF">E5331_06530</name>
</gene>
<accession>A0AC61RHB9</accession>
<proteinExistence type="predicted"/>
<organism evidence="1 2">
    <name type="scientific">Lepagella muris</name>
    <dbReference type="NCBI Taxonomy" id="3032870"/>
    <lineage>
        <taxon>Bacteria</taxon>
        <taxon>Pseudomonadati</taxon>
        <taxon>Bacteroidota</taxon>
        <taxon>Bacteroidia</taxon>
        <taxon>Bacteroidales</taxon>
        <taxon>Muribaculaceae</taxon>
        <taxon>Lepagella</taxon>
    </lineage>
</organism>
<name>A0AC61RHB9_9BACT</name>
<comment type="caution">
    <text evidence="1">The sequence shown here is derived from an EMBL/GenBank/DDBJ whole genome shotgun (WGS) entry which is preliminary data.</text>
</comment>
<evidence type="ECO:0000313" key="2">
    <source>
        <dbReference type="Proteomes" id="UP000306319"/>
    </source>
</evidence>